<evidence type="ECO:0000313" key="1">
    <source>
        <dbReference type="EMBL" id="CBJ31452.1"/>
    </source>
</evidence>
<name>D7FTS5_ECTSI</name>
<dbReference type="Gene3D" id="3.40.50.2000">
    <property type="entry name" value="Glycogen Phosphorylase B"/>
    <property type="match status" value="1"/>
</dbReference>
<sequence>MGGGADKRATGNSFLGATTTCSPEAANEVDFVYGLPPGSATGGCVVQRSFEDDLRAGPGVASVNVHVASDPASAKRVFELLRRQGELEERGVGSPSRVLIIDGIALLFLRDRLHELVGGRGGPWNIVAGFIHCPFSEPFYREEPWLRVALPERMLQDESGAGIRAEERRLFGLLDKVIAVGAPCRTLLTADYGVREEAIVVVEPTFTAVAPNVAVAASAPAAAAAAAAIEAGVVPPAASVDVSNERPPRFVSVGTLCPRKGQLGLIAALRAACASQPIKLGGSVLTLIGGEGADPSYAEAVRAAAATAGAGDESRGGAKVEGPGRLEVRLLGPLPREETLEHVGASDAFLLNSCSESWAVAPVEAALRGVPVLSTRVGWLAQSLPAESTIWVGSGREGRGPDSDGGGGIVAGGDGVGLASATEWGQALLRFAHARQRLRIEAERAVPGLAERFCRAVAADTRGQAVRTLMETTTGTRCTRASCGRSNLLGGFELSNGPTDPSTTTIPAVTDQERVRRATVNNALACVCATCVSISGAGGAAVGLAALVAAQCLLLVGLAPPCSPANLVTVFRSFIPPAVVWFMAGSDFGQVSMADVTVFGVLFVLLDVADGILARRSKSGPTRVGAALDVESDSIAVLFLSLAASQKAWRGGFIAGVLRYLFVLATDARELPPSPIGPAGRWVAKIAALASVAALAASVGNGALRNGGGGGDADTAVFERTGGRGWWVRGGAEGSSPLLCAVGVAVLCASFSIDFFQIWVLLPREEAAAAAAAAASAVTNETVGNGSVLGGADETPSTKAIAAVGEEGAGREGASKNALSNITAAIYAAEGSAPSHG</sequence>
<dbReference type="GO" id="GO:0016020">
    <property type="term" value="C:membrane"/>
    <property type="evidence" value="ECO:0007669"/>
    <property type="project" value="InterPro"/>
</dbReference>
<dbReference type="GO" id="GO:0008654">
    <property type="term" value="P:phospholipid biosynthetic process"/>
    <property type="evidence" value="ECO:0007669"/>
    <property type="project" value="InterPro"/>
</dbReference>
<dbReference type="EMBL" id="FN649742">
    <property type="protein sequence ID" value="CBJ31452.1"/>
    <property type="molecule type" value="Genomic_DNA"/>
</dbReference>
<evidence type="ECO:0000313" key="2">
    <source>
        <dbReference type="Proteomes" id="UP000002630"/>
    </source>
</evidence>
<dbReference type="PANTHER" id="PTHR12526">
    <property type="entry name" value="GLYCOSYLTRANSFERASE"/>
    <property type="match status" value="1"/>
</dbReference>
<dbReference type="Pfam" id="PF01066">
    <property type="entry name" value="CDP-OH_P_transf"/>
    <property type="match status" value="1"/>
</dbReference>
<dbReference type="InterPro" id="IPR043130">
    <property type="entry name" value="CDP-OH_PTrfase_TM_dom"/>
</dbReference>
<keyword evidence="2" id="KW-1185">Reference proteome</keyword>
<dbReference type="SUPFAM" id="SSF53756">
    <property type="entry name" value="UDP-Glycosyltransferase/glycogen phosphorylase"/>
    <property type="match status" value="1"/>
</dbReference>
<dbReference type="Proteomes" id="UP000002630">
    <property type="component" value="Linkage Group LG17"/>
</dbReference>
<dbReference type="Gene3D" id="1.20.120.1760">
    <property type="match status" value="1"/>
</dbReference>
<dbReference type="AlphaFoldDB" id="D7FTS5"/>
<organism evidence="1 2">
    <name type="scientific">Ectocarpus siliculosus</name>
    <name type="common">Brown alga</name>
    <name type="synonym">Conferva siliculosa</name>
    <dbReference type="NCBI Taxonomy" id="2880"/>
    <lineage>
        <taxon>Eukaryota</taxon>
        <taxon>Sar</taxon>
        <taxon>Stramenopiles</taxon>
        <taxon>Ochrophyta</taxon>
        <taxon>PX clade</taxon>
        <taxon>Phaeophyceae</taxon>
        <taxon>Ectocarpales</taxon>
        <taxon>Ectocarpaceae</taxon>
        <taxon>Ectocarpus</taxon>
    </lineage>
</organism>
<gene>
    <name evidence="1" type="ORF">Esi_0256_0039</name>
</gene>
<accession>D7FTS5</accession>
<proteinExistence type="predicted"/>
<protein>
    <submittedName>
        <fullName evidence="1">Uncharacterized protein</fullName>
    </submittedName>
</protein>
<dbReference type="InParanoid" id="D7FTS5"/>
<dbReference type="InterPro" id="IPR000462">
    <property type="entry name" value="CDP-OH_P_trans"/>
</dbReference>
<dbReference type="GO" id="GO:0016780">
    <property type="term" value="F:phosphotransferase activity, for other substituted phosphate groups"/>
    <property type="evidence" value="ECO:0007669"/>
    <property type="project" value="InterPro"/>
</dbReference>
<reference evidence="1 2" key="1">
    <citation type="journal article" date="2010" name="Nature">
        <title>The Ectocarpus genome and the independent evolution of multicellularity in brown algae.</title>
        <authorList>
            <person name="Cock J.M."/>
            <person name="Sterck L."/>
            <person name="Rouze P."/>
            <person name="Scornet D."/>
            <person name="Allen A.E."/>
            <person name="Amoutzias G."/>
            <person name="Anthouard V."/>
            <person name="Artiguenave F."/>
            <person name="Aury J.M."/>
            <person name="Badger J.H."/>
            <person name="Beszteri B."/>
            <person name="Billiau K."/>
            <person name="Bonnet E."/>
            <person name="Bothwell J.H."/>
            <person name="Bowler C."/>
            <person name="Boyen C."/>
            <person name="Brownlee C."/>
            <person name="Carrano C.J."/>
            <person name="Charrier B."/>
            <person name="Cho G.Y."/>
            <person name="Coelho S.M."/>
            <person name="Collen J."/>
            <person name="Corre E."/>
            <person name="Da Silva C."/>
            <person name="Delage L."/>
            <person name="Delaroque N."/>
            <person name="Dittami S.M."/>
            <person name="Doulbeau S."/>
            <person name="Elias M."/>
            <person name="Farnham G."/>
            <person name="Gachon C.M."/>
            <person name="Gschloessl B."/>
            <person name="Heesch S."/>
            <person name="Jabbari K."/>
            <person name="Jubin C."/>
            <person name="Kawai H."/>
            <person name="Kimura K."/>
            <person name="Kloareg B."/>
            <person name="Kupper F.C."/>
            <person name="Lang D."/>
            <person name="Le Bail A."/>
            <person name="Leblanc C."/>
            <person name="Lerouge P."/>
            <person name="Lohr M."/>
            <person name="Lopez P.J."/>
            <person name="Martens C."/>
            <person name="Maumus F."/>
            <person name="Michel G."/>
            <person name="Miranda-Saavedra D."/>
            <person name="Morales J."/>
            <person name="Moreau H."/>
            <person name="Motomura T."/>
            <person name="Nagasato C."/>
            <person name="Napoli C.A."/>
            <person name="Nelson D.R."/>
            <person name="Nyvall-Collen P."/>
            <person name="Peters A.F."/>
            <person name="Pommier C."/>
            <person name="Potin P."/>
            <person name="Poulain J."/>
            <person name="Quesneville H."/>
            <person name="Read B."/>
            <person name="Rensing S.A."/>
            <person name="Ritter A."/>
            <person name="Rousvoal S."/>
            <person name="Samanta M."/>
            <person name="Samson G."/>
            <person name="Schroeder D.C."/>
            <person name="Segurens B."/>
            <person name="Strittmatter M."/>
            <person name="Tonon T."/>
            <person name="Tregear J.W."/>
            <person name="Valentin K."/>
            <person name="von Dassow P."/>
            <person name="Yamagishi T."/>
            <person name="Van de Peer Y."/>
            <person name="Wincker P."/>
        </authorList>
    </citation>
    <scope>NUCLEOTIDE SEQUENCE [LARGE SCALE GENOMIC DNA]</scope>
    <source>
        <strain evidence="2">Ec32 / CCAP1310/4</strain>
    </source>
</reference>
<dbReference type="EMBL" id="FN648438">
    <property type="protein sequence ID" value="CBJ31452.1"/>
    <property type="molecule type" value="Genomic_DNA"/>
</dbReference>
<dbReference type="OrthoDB" id="10375150at2759"/>